<gene>
    <name evidence="3" type="ORF">EC912_102772</name>
</gene>
<dbReference type="InterPro" id="IPR036761">
    <property type="entry name" value="TTHA0802/YceI-like_sf"/>
</dbReference>
<feature type="chain" id="PRO_5020434542" evidence="1">
    <location>
        <begin position="21"/>
        <end position="213"/>
    </location>
</feature>
<protein>
    <submittedName>
        <fullName evidence="3">Polyisoprenoid-binding protein YceI</fullName>
    </submittedName>
</protein>
<keyword evidence="4" id="KW-1185">Reference proteome</keyword>
<comment type="caution">
    <text evidence="3">The sequence shown here is derived from an EMBL/GenBank/DDBJ whole genome shotgun (WGS) entry which is preliminary data.</text>
</comment>
<reference evidence="3 4" key="1">
    <citation type="submission" date="2019-03" db="EMBL/GenBank/DDBJ databases">
        <title>Above-ground endophytic microbial communities from plants in different locations in the United States.</title>
        <authorList>
            <person name="Frank C."/>
        </authorList>
    </citation>
    <scope>NUCLEOTIDE SEQUENCE [LARGE SCALE GENOMIC DNA]</scope>
    <source>
        <strain evidence="3 4">LP_13_YM</strain>
    </source>
</reference>
<accession>A0A4R3YUY0</accession>
<feature type="domain" description="Lipid/polyisoprenoid-binding YceI-like" evidence="2">
    <location>
        <begin position="22"/>
        <end position="187"/>
    </location>
</feature>
<dbReference type="SUPFAM" id="SSF101874">
    <property type="entry name" value="YceI-like"/>
    <property type="match status" value="1"/>
</dbReference>
<organism evidence="3 4">
    <name type="scientific">Luteibacter rhizovicinus</name>
    <dbReference type="NCBI Taxonomy" id="242606"/>
    <lineage>
        <taxon>Bacteria</taxon>
        <taxon>Pseudomonadati</taxon>
        <taxon>Pseudomonadota</taxon>
        <taxon>Gammaproteobacteria</taxon>
        <taxon>Lysobacterales</taxon>
        <taxon>Rhodanobacteraceae</taxon>
        <taxon>Luteibacter</taxon>
    </lineage>
</organism>
<evidence type="ECO:0000259" key="2">
    <source>
        <dbReference type="SMART" id="SM00867"/>
    </source>
</evidence>
<dbReference type="PANTHER" id="PTHR34406:SF1">
    <property type="entry name" value="PROTEIN YCEI"/>
    <property type="match status" value="1"/>
</dbReference>
<dbReference type="PANTHER" id="PTHR34406">
    <property type="entry name" value="PROTEIN YCEI"/>
    <property type="match status" value="1"/>
</dbReference>
<dbReference type="InterPro" id="IPR007372">
    <property type="entry name" value="Lipid/polyisoprenoid-bd_YceI"/>
</dbReference>
<evidence type="ECO:0000313" key="4">
    <source>
        <dbReference type="Proteomes" id="UP000295645"/>
    </source>
</evidence>
<name>A0A4R3YUY0_9GAMM</name>
<evidence type="ECO:0000256" key="1">
    <source>
        <dbReference type="SAM" id="SignalP"/>
    </source>
</evidence>
<dbReference type="Gene3D" id="2.40.128.110">
    <property type="entry name" value="Lipid/polyisoprenoid-binding, YceI-like"/>
    <property type="match status" value="1"/>
</dbReference>
<feature type="signal peptide" evidence="1">
    <location>
        <begin position="1"/>
        <end position="20"/>
    </location>
</feature>
<dbReference type="EMBL" id="SMCS01000002">
    <property type="protein sequence ID" value="TCV96421.1"/>
    <property type="molecule type" value="Genomic_DNA"/>
</dbReference>
<dbReference type="SMART" id="SM00867">
    <property type="entry name" value="YceI"/>
    <property type="match status" value="1"/>
</dbReference>
<dbReference type="OrthoDB" id="9811006at2"/>
<dbReference type="Pfam" id="PF04264">
    <property type="entry name" value="YceI"/>
    <property type="match status" value="1"/>
</dbReference>
<proteinExistence type="predicted"/>
<dbReference type="RefSeq" id="WP_132142617.1">
    <property type="nucleotide sequence ID" value="NZ_SMCS01000002.1"/>
</dbReference>
<evidence type="ECO:0000313" key="3">
    <source>
        <dbReference type="EMBL" id="TCV96421.1"/>
    </source>
</evidence>
<sequence>MIRRSAFAAVFALASFSLCATTYTLESNHAEGTIRWGHLGFSYPTAQFSRVEGTLEFDPADPARSFVKATIQMANVSSGVPDLDENLRSTAFFDLARYPTATFESTRVEKTSMPDRLKVTGNFSVRGVTRPVTLDVTINKVGTNPRLNLPAVGFEATTTLKRSDFGLGKFVPQVSDEVTIHITCQANEAKGYAAYLKAEAEEAAADARTPGKK</sequence>
<keyword evidence="1" id="KW-0732">Signal</keyword>
<dbReference type="AlphaFoldDB" id="A0A4R3YUY0"/>
<dbReference type="Proteomes" id="UP000295645">
    <property type="component" value="Unassembled WGS sequence"/>
</dbReference>